<dbReference type="GO" id="GO:0009847">
    <property type="term" value="P:spore germination"/>
    <property type="evidence" value="ECO:0007669"/>
    <property type="project" value="UniProtKB-UniRule"/>
</dbReference>
<dbReference type="PIRSF" id="PIRSF019549">
    <property type="entry name" value="Peptidase_A25"/>
    <property type="match status" value="1"/>
</dbReference>
<dbReference type="InterPro" id="IPR005080">
    <property type="entry name" value="Peptidase_A25"/>
</dbReference>
<reference evidence="5" key="1">
    <citation type="submission" date="2020-10" db="EMBL/GenBank/DDBJ databases">
        <authorList>
            <person name="Gilroy R."/>
        </authorList>
    </citation>
    <scope>NUCLEOTIDE SEQUENCE</scope>
    <source>
        <strain evidence="5">ChiSxjej2B14-6234</strain>
    </source>
</reference>
<dbReference type="EC" id="3.4.24.78" evidence="4"/>
<feature type="propeptide" id="PRO_5039773178" evidence="4">
    <location>
        <begin position="1"/>
        <end position="4"/>
    </location>
</feature>
<keyword evidence="2 4" id="KW-0378">Hydrolase</keyword>
<keyword evidence="3 4" id="KW-0865">Zymogen</keyword>
<dbReference type="SUPFAM" id="SSF53163">
    <property type="entry name" value="HybD-like"/>
    <property type="match status" value="1"/>
</dbReference>
<evidence type="ECO:0000313" key="5">
    <source>
        <dbReference type="EMBL" id="HIQ71023.1"/>
    </source>
</evidence>
<comment type="caution">
    <text evidence="5">The sequence shown here is derived from an EMBL/GenBank/DDBJ whole genome shotgun (WGS) entry which is preliminary data.</text>
</comment>
<proteinExistence type="inferred from homology"/>
<dbReference type="GO" id="GO:0006508">
    <property type="term" value="P:proteolysis"/>
    <property type="evidence" value="ECO:0007669"/>
    <property type="project" value="UniProtKB-UniRule"/>
</dbReference>
<organism evidence="5 6">
    <name type="scientific">Candidatus Onthenecus intestinigallinarum</name>
    <dbReference type="NCBI Taxonomy" id="2840875"/>
    <lineage>
        <taxon>Bacteria</taxon>
        <taxon>Bacillati</taxon>
        <taxon>Bacillota</taxon>
        <taxon>Clostridia</taxon>
        <taxon>Eubacteriales</taxon>
        <taxon>Candidatus Onthenecus</taxon>
    </lineage>
</organism>
<comment type="PTM">
    <text evidence="4">Autoproteolytically processed. The inactive tetrameric zymogen termed p46 autoprocesses to a smaller form termed p41, which is active only during spore germination.</text>
</comment>
<dbReference type="AlphaFoldDB" id="A0A9D0ZAT5"/>
<dbReference type="InterPro" id="IPR023430">
    <property type="entry name" value="Pept_HybD-like_dom_sf"/>
</dbReference>
<gene>
    <name evidence="4" type="primary">gpr</name>
    <name evidence="5" type="ORF">IAB73_02280</name>
</gene>
<dbReference type="Proteomes" id="UP000886887">
    <property type="component" value="Unassembled WGS sequence"/>
</dbReference>
<dbReference type="HAMAP" id="MF_00626">
    <property type="entry name" value="Germination_prot"/>
    <property type="match status" value="1"/>
</dbReference>
<name>A0A9D0ZAT5_9FIRM</name>
<feature type="chain" id="PRO_5039773179" description="Germination protease" evidence="4">
    <location>
        <begin position="5"/>
        <end position="307"/>
    </location>
</feature>
<comment type="catalytic activity">
    <reaction evidence="4">
        <text>Endopeptidase action with P4 Glu or Asp, P1 preferably Glu &gt; Asp, P1' hydrophobic and P2' Ala.</text>
        <dbReference type="EC" id="3.4.24.78"/>
    </reaction>
</comment>
<dbReference type="EMBL" id="DVFJ01000006">
    <property type="protein sequence ID" value="HIQ71023.1"/>
    <property type="molecule type" value="Genomic_DNA"/>
</dbReference>
<accession>A0A9D0ZAT5</accession>
<evidence type="ECO:0000313" key="6">
    <source>
        <dbReference type="Proteomes" id="UP000886887"/>
    </source>
</evidence>
<dbReference type="Gene3D" id="3.40.50.1450">
    <property type="entry name" value="HybD-like"/>
    <property type="match status" value="1"/>
</dbReference>
<evidence type="ECO:0000256" key="1">
    <source>
        <dbReference type="ARBA" id="ARBA00022670"/>
    </source>
</evidence>
<protein>
    <recommendedName>
        <fullName evidence="4">Germination protease</fullName>
        <ecNumber evidence="4">3.4.24.78</ecNumber>
    </recommendedName>
    <alternativeName>
        <fullName evidence="4">GPR endopeptidase</fullName>
    </alternativeName>
    <alternativeName>
        <fullName evidence="4">Germination proteinase</fullName>
    </alternativeName>
    <alternativeName>
        <fullName evidence="4">Spore protease</fullName>
    </alternativeName>
</protein>
<keyword evidence="1 4" id="KW-0645">Protease</keyword>
<evidence type="ECO:0000256" key="4">
    <source>
        <dbReference type="HAMAP-Rule" id="MF_00626"/>
    </source>
</evidence>
<dbReference type="NCBIfam" id="TIGR01441">
    <property type="entry name" value="GPR"/>
    <property type="match status" value="1"/>
</dbReference>
<comment type="subunit">
    <text evidence="4">Homotetramer.</text>
</comment>
<comment type="function">
    <text evidence="4">Initiates the rapid degradation of small, acid-soluble proteins during spore germination.</text>
</comment>
<dbReference type="Pfam" id="PF03418">
    <property type="entry name" value="Peptidase_A25"/>
    <property type="match status" value="2"/>
</dbReference>
<dbReference type="GO" id="GO:0004222">
    <property type="term" value="F:metalloendopeptidase activity"/>
    <property type="evidence" value="ECO:0007669"/>
    <property type="project" value="UniProtKB-UniRule"/>
</dbReference>
<evidence type="ECO:0000256" key="3">
    <source>
        <dbReference type="ARBA" id="ARBA00023145"/>
    </source>
</evidence>
<sequence length="307" mass="32438">MLTDLALERHQMTPEAQREGVRVRSECSGPVERTTVTIETERAAQTMQRPCGQYVTLGFEQAPQLDLELRDALQRELAAALAPLLPREGGVLVVGLGNRHVTADALGPRVADATFVTRHLKRHLPPSLAGRVRSVCAAAPGVLGVTGMETAEVVRGIVRHVQPAAVIAVDALAARDSARICSTIQIADTGIAPGSGVGNHRQGLTRETLGVPVIAVGVPMVVYAATIARDAFAYLVQDGDPGACEPVGEQAIDALIERVVTQRLGELVVTPREVDALIDHMAAVVACGINRALHPQLDPSEIGLLMS</sequence>
<reference evidence="5" key="2">
    <citation type="journal article" date="2021" name="PeerJ">
        <title>Extensive microbial diversity within the chicken gut microbiome revealed by metagenomics and culture.</title>
        <authorList>
            <person name="Gilroy R."/>
            <person name="Ravi A."/>
            <person name="Getino M."/>
            <person name="Pursley I."/>
            <person name="Horton D.L."/>
            <person name="Alikhan N.F."/>
            <person name="Baker D."/>
            <person name="Gharbi K."/>
            <person name="Hall N."/>
            <person name="Watson M."/>
            <person name="Adriaenssens E.M."/>
            <person name="Foster-Nyarko E."/>
            <person name="Jarju S."/>
            <person name="Secka A."/>
            <person name="Antonio M."/>
            <person name="Oren A."/>
            <person name="Chaudhuri R.R."/>
            <person name="La Ragione R."/>
            <person name="Hildebrand F."/>
            <person name="Pallen M.J."/>
        </authorList>
    </citation>
    <scope>NUCLEOTIDE SEQUENCE</scope>
    <source>
        <strain evidence="5">ChiSxjej2B14-6234</strain>
    </source>
</reference>
<comment type="similarity">
    <text evidence="4">Belongs to the peptidase A25 family.</text>
</comment>
<evidence type="ECO:0000256" key="2">
    <source>
        <dbReference type="ARBA" id="ARBA00022801"/>
    </source>
</evidence>